<reference evidence="3 4" key="1">
    <citation type="submission" date="2016-03" db="EMBL/GenBank/DDBJ databases">
        <title>Whole genome sequencing of Grifola frondosa 9006-11.</title>
        <authorList>
            <person name="Min B."/>
            <person name="Park H."/>
            <person name="Kim J.-G."/>
            <person name="Cho H."/>
            <person name="Oh Y.-L."/>
            <person name="Kong W.-S."/>
            <person name="Choi I.-G."/>
        </authorList>
    </citation>
    <scope>NUCLEOTIDE SEQUENCE [LARGE SCALE GENOMIC DNA]</scope>
    <source>
        <strain evidence="3 4">9006-11</strain>
    </source>
</reference>
<feature type="compositionally biased region" description="Basic and acidic residues" evidence="1">
    <location>
        <begin position="708"/>
        <end position="724"/>
    </location>
</feature>
<dbReference type="InterPro" id="IPR011009">
    <property type="entry name" value="Kinase-like_dom_sf"/>
</dbReference>
<feature type="region of interest" description="Disordered" evidence="1">
    <location>
        <begin position="687"/>
        <end position="741"/>
    </location>
</feature>
<evidence type="ECO:0000259" key="2">
    <source>
        <dbReference type="Pfam" id="PF17667"/>
    </source>
</evidence>
<feature type="compositionally biased region" description="Basic and acidic residues" evidence="1">
    <location>
        <begin position="252"/>
        <end position="270"/>
    </location>
</feature>
<dbReference type="OrthoDB" id="2802734at2759"/>
<feature type="domain" description="Fungal-type protein kinase" evidence="2">
    <location>
        <begin position="282"/>
        <end position="529"/>
    </location>
</feature>
<sequence length="741" mass="83920">MYSKIVSKILYQMANLNSPSRTQVNGQKRLKTLLTDPSHSASGKKPDLGIYPCNPQALKETSIDVSEWPEKTCKSLGPRLDYVASPSWAWVDMPIEIKHNVNTAPFSQKEREDWLPHNDEARKSRGQLADYAMQILAHQHRQFFFMIIFIRDHARLVRWDRVGAVVSKPFNYVKSPDILGRLVYQYANMTATQRGFDPTATLATAEEIEILRSYVESVTNISGYVKSCLNDVLRLHVHGWPIYKIELVSGESKSREDGGSEGENTREGTGRRGGGAKTAEQTKEDFKQHLLVGHALDYSRSPTGRGTKCFAAYDMTTHQAVLLKDTWRPVSADIRTEGEVYERLHAKGVRCIATLLHCGDVGGAQPQQTLTQEWTREKCPKILRRNHYRLVFAEIGRPLSTYTNSLQMAEVIYCALLGEILRSYRIDFILTVFIAHQDAWINAGVLHRDISDGNILIYEVIGDQDTMTLKGLLNDWDLAKYREDLTKSHTQRSRSGTWQFMSALLLTSPKKPHEVSDDLESFIHLVNWLSFQYHRHLVLDPNVLTHELHDIYDTFMTDAEGYDVGGRRKLSDIRSGVPPVRLEKKSSHSHLLHSLATLAEEHYAAVEPDISNLTSERASNEEQDVLATRHIVTKMKTSAISTQRMPPSTTREPVLNTHDAIIAAFEDAIARDPWFLTDKTKNPLVGFTNSGTPVQSRRSTETALLEARTSEEARLRRSGRDRTPKTRKTGQSNLHPVEEVS</sequence>
<accession>A0A1C7MAR4</accession>
<name>A0A1C7MAR4_GRIFR</name>
<feature type="region of interest" description="Disordered" evidence="1">
    <location>
        <begin position="252"/>
        <end position="281"/>
    </location>
</feature>
<keyword evidence="4" id="KW-1185">Reference proteome</keyword>
<dbReference type="SUPFAM" id="SSF56112">
    <property type="entry name" value="Protein kinase-like (PK-like)"/>
    <property type="match status" value="1"/>
</dbReference>
<proteinExistence type="predicted"/>
<dbReference type="PANTHER" id="PTHR38248:SF2">
    <property type="entry name" value="FUNK1 11"/>
    <property type="match status" value="1"/>
</dbReference>
<feature type="domain" description="Fungal-type protein kinase" evidence="2">
    <location>
        <begin position="117"/>
        <end position="210"/>
    </location>
</feature>
<dbReference type="InterPro" id="IPR040976">
    <property type="entry name" value="Pkinase_fungal"/>
</dbReference>
<evidence type="ECO:0000313" key="3">
    <source>
        <dbReference type="EMBL" id="OBZ74010.1"/>
    </source>
</evidence>
<comment type="caution">
    <text evidence="3">The sequence shown here is derived from an EMBL/GenBank/DDBJ whole genome shotgun (WGS) entry which is preliminary data.</text>
</comment>
<dbReference type="Gene3D" id="1.10.510.10">
    <property type="entry name" value="Transferase(Phosphotransferase) domain 1"/>
    <property type="match status" value="1"/>
</dbReference>
<evidence type="ECO:0000313" key="4">
    <source>
        <dbReference type="Proteomes" id="UP000092993"/>
    </source>
</evidence>
<feature type="compositionally biased region" description="Polar residues" evidence="1">
    <location>
        <begin position="687"/>
        <end position="697"/>
    </location>
</feature>
<dbReference type="Proteomes" id="UP000092993">
    <property type="component" value="Unassembled WGS sequence"/>
</dbReference>
<evidence type="ECO:0000256" key="1">
    <source>
        <dbReference type="SAM" id="MobiDB-lite"/>
    </source>
</evidence>
<dbReference type="OMA" id="THELHDI"/>
<protein>
    <recommendedName>
        <fullName evidence="2">Fungal-type protein kinase domain-containing protein</fullName>
    </recommendedName>
</protein>
<organism evidence="3 4">
    <name type="scientific">Grifola frondosa</name>
    <name type="common">Maitake</name>
    <name type="synonym">Polyporus frondosus</name>
    <dbReference type="NCBI Taxonomy" id="5627"/>
    <lineage>
        <taxon>Eukaryota</taxon>
        <taxon>Fungi</taxon>
        <taxon>Dikarya</taxon>
        <taxon>Basidiomycota</taxon>
        <taxon>Agaricomycotina</taxon>
        <taxon>Agaricomycetes</taxon>
        <taxon>Polyporales</taxon>
        <taxon>Grifolaceae</taxon>
        <taxon>Grifola</taxon>
    </lineage>
</organism>
<dbReference type="AlphaFoldDB" id="A0A1C7MAR4"/>
<dbReference type="EMBL" id="LUGG01000006">
    <property type="protein sequence ID" value="OBZ74010.1"/>
    <property type="molecule type" value="Genomic_DNA"/>
</dbReference>
<dbReference type="Pfam" id="PF17667">
    <property type="entry name" value="Pkinase_fungal"/>
    <property type="match status" value="2"/>
</dbReference>
<gene>
    <name evidence="3" type="ORF">A0H81_06510</name>
</gene>
<dbReference type="PANTHER" id="PTHR38248">
    <property type="entry name" value="FUNK1 6"/>
    <property type="match status" value="1"/>
</dbReference>